<evidence type="ECO:0000313" key="3">
    <source>
        <dbReference type="EMBL" id="GGX64222.1"/>
    </source>
</evidence>
<reference evidence="3 4" key="1">
    <citation type="journal article" date="2014" name="Int. J. Syst. Evol. Microbiol.">
        <title>Complete genome sequence of Corynebacterium casei LMG S-19264T (=DSM 44701T), isolated from a smear-ripened cheese.</title>
        <authorList>
            <consortium name="US DOE Joint Genome Institute (JGI-PGF)"/>
            <person name="Walter F."/>
            <person name="Albersmeier A."/>
            <person name="Kalinowski J."/>
            <person name="Ruckert C."/>
        </authorList>
    </citation>
    <scope>NUCLEOTIDE SEQUENCE [LARGE SCALE GENOMIC DNA]</scope>
    <source>
        <strain evidence="3 4">KCTC 23968</strain>
    </source>
</reference>
<keyword evidence="4" id="KW-1185">Reference proteome</keyword>
<dbReference type="RefSeq" id="WP_189582944.1">
    <property type="nucleotide sequence ID" value="NZ_BMYV01000001.1"/>
</dbReference>
<keyword evidence="1" id="KW-0812">Transmembrane</keyword>
<protein>
    <recommendedName>
        <fullName evidence="2">HTH LytTR-type domain-containing protein</fullName>
    </recommendedName>
</protein>
<dbReference type="Proteomes" id="UP000600865">
    <property type="component" value="Unassembled WGS sequence"/>
</dbReference>
<evidence type="ECO:0000313" key="4">
    <source>
        <dbReference type="Proteomes" id="UP000600865"/>
    </source>
</evidence>
<dbReference type="Gene3D" id="2.40.50.1020">
    <property type="entry name" value="LytTr DNA-binding domain"/>
    <property type="match status" value="1"/>
</dbReference>
<feature type="domain" description="HTH LytTR-type" evidence="2">
    <location>
        <begin position="139"/>
        <end position="238"/>
    </location>
</feature>
<dbReference type="SMART" id="SM00850">
    <property type="entry name" value="LytTR"/>
    <property type="match status" value="1"/>
</dbReference>
<keyword evidence="1" id="KW-0472">Membrane</keyword>
<name>A0A918KI06_9PROT</name>
<feature type="transmembrane region" description="Helical" evidence="1">
    <location>
        <begin position="12"/>
        <end position="29"/>
    </location>
</feature>
<dbReference type="EMBL" id="BMYV01000001">
    <property type="protein sequence ID" value="GGX64222.1"/>
    <property type="molecule type" value="Genomic_DNA"/>
</dbReference>
<dbReference type="GO" id="GO:0003677">
    <property type="term" value="F:DNA binding"/>
    <property type="evidence" value="ECO:0007669"/>
    <property type="project" value="InterPro"/>
</dbReference>
<dbReference type="AlphaFoldDB" id="A0A918KI06"/>
<sequence length="238" mass="25867">MRQILGLRVARGLITPVLAGLVLSILAPFGTDNFSIVFRLIYWIGLTLAGGLGAMGVRVFLEKKFPDHSLPTRTLFQSVGATAAVTPFVVSMFPQAAPIGTALTLFYIWVVAIVITSVGELASRDPKPLTEIDTRPALLDRLPPKFRGADLYAISSEDHYVRIHSAAGEHMLLMRLSDAEDLAAPLSGLKPHRSWWVAEAGVEAVSKSNGKLRIMLKSGTEVPVSREGAKRVRDANWV</sequence>
<dbReference type="PROSITE" id="PS50930">
    <property type="entry name" value="HTH_LYTTR"/>
    <property type="match status" value="1"/>
</dbReference>
<feature type="transmembrane region" description="Helical" evidence="1">
    <location>
        <begin position="73"/>
        <end position="93"/>
    </location>
</feature>
<evidence type="ECO:0000259" key="2">
    <source>
        <dbReference type="PROSITE" id="PS50930"/>
    </source>
</evidence>
<feature type="transmembrane region" description="Helical" evidence="1">
    <location>
        <begin position="41"/>
        <end position="61"/>
    </location>
</feature>
<organism evidence="3 4">
    <name type="scientific">Litorimonas cladophorae</name>
    <dbReference type="NCBI Taxonomy" id="1220491"/>
    <lineage>
        <taxon>Bacteria</taxon>
        <taxon>Pseudomonadati</taxon>
        <taxon>Pseudomonadota</taxon>
        <taxon>Alphaproteobacteria</taxon>
        <taxon>Maricaulales</taxon>
        <taxon>Robiginitomaculaceae</taxon>
    </lineage>
</organism>
<dbReference type="InterPro" id="IPR007492">
    <property type="entry name" value="LytTR_DNA-bd_dom"/>
</dbReference>
<keyword evidence="1" id="KW-1133">Transmembrane helix</keyword>
<evidence type="ECO:0000256" key="1">
    <source>
        <dbReference type="SAM" id="Phobius"/>
    </source>
</evidence>
<gene>
    <name evidence="3" type="ORF">GCM10011309_12880</name>
</gene>
<dbReference type="Pfam" id="PF04397">
    <property type="entry name" value="LytTR"/>
    <property type="match status" value="1"/>
</dbReference>
<feature type="transmembrane region" description="Helical" evidence="1">
    <location>
        <begin position="99"/>
        <end position="119"/>
    </location>
</feature>
<comment type="caution">
    <text evidence="3">The sequence shown here is derived from an EMBL/GenBank/DDBJ whole genome shotgun (WGS) entry which is preliminary data.</text>
</comment>
<accession>A0A918KI06</accession>
<proteinExistence type="predicted"/>